<evidence type="ECO:0000313" key="2">
    <source>
        <dbReference type="Proteomes" id="UP001199314"/>
    </source>
</evidence>
<organism evidence="1 2">
    <name type="scientific">Psychroflexus longus</name>
    <dbReference type="NCBI Taxonomy" id="2873596"/>
    <lineage>
        <taxon>Bacteria</taxon>
        <taxon>Pseudomonadati</taxon>
        <taxon>Bacteroidota</taxon>
        <taxon>Flavobacteriia</taxon>
        <taxon>Flavobacteriales</taxon>
        <taxon>Flavobacteriaceae</taxon>
        <taxon>Psychroflexus</taxon>
    </lineage>
</organism>
<protein>
    <submittedName>
        <fullName evidence="1">Uncharacterized protein</fullName>
    </submittedName>
</protein>
<dbReference type="Proteomes" id="UP001199314">
    <property type="component" value="Unassembled WGS sequence"/>
</dbReference>
<dbReference type="EMBL" id="JAIQZE010000005">
    <property type="protein sequence ID" value="MBZ9778561.1"/>
    <property type="molecule type" value="Genomic_DNA"/>
</dbReference>
<sequence>MNKDFIKNHEFKHLQSTSIDGIPLYSISIYRKQDSIEVLGEIFISKGDFKIYKMDYAVFDLSKAKETKIGKLVYEIKVEYKPYKGKMYLNYISFNNAFEVLQPPAFFPIDAKIHYKKEVVSNYTNLNFNKMELEFNNTPDIKNVLRKRNYQVRYEGEKLKIVNVELNKDMVVLYLDEELKVPSWKLRNSSIEDYVSVKIKKIKDTYGNLINEQKYKDYYQFREFFVQELKVNSNIPADDLYMQKNKSIFNNQPIAPFENTEDYWLKTRLKKEKIFENVKKTVEL</sequence>
<name>A0ABS7XKF0_9FLAO</name>
<proteinExistence type="predicted"/>
<accession>A0ABS7XKF0</accession>
<comment type="caution">
    <text evidence="1">The sequence shown here is derived from an EMBL/GenBank/DDBJ whole genome shotgun (WGS) entry which is preliminary data.</text>
</comment>
<gene>
    <name evidence="1" type="ORF">LB452_06455</name>
</gene>
<keyword evidence="2" id="KW-1185">Reference proteome</keyword>
<evidence type="ECO:0000313" key="1">
    <source>
        <dbReference type="EMBL" id="MBZ9778561.1"/>
    </source>
</evidence>
<reference evidence="2" key="1">
    <citation type="submission" date="2023-07" db="EMBL/GenBank/DDBJ databases">
        <title>Novel species isolated from saline lakes on Tibetan Plateau.</title>
        <authorList>
            <person name="Lu H."/>
        </authorList>
    </citation>
    <scope>NUCLEOTIDE SEQUENCE [LARGE SCALE GENOMIC DNA]</scope>
    <source>
        <strain evidence="2">CAK8W</strain>
    </source>
</reference>
<dbReference type="RefSeq" id="WP_224460913.1">
    <property type="nucleotide sequence ID" value="NZ_JAIQZE010000005.1"/>
</dbReference>